<keyword evidence="1" id="KW-0812">Transmembrane</keyword>
<evidence type="ECO:0000256" key="1">
    <source>
        <dbReference type="SAM" id="Phobius"/>
    </source>
</evidence>
<keyword evidence="1" id="KW-0472">Membrane</keyword>
<proteinExistence type="predicted"/>
<dbReference type="RefSeq" id="WP_375061815.1">
    <property type="nucleotide sequence ID" value="NZ_JBHGBT010000003.1"/>
</dbReference>
<evidence type="ECO:0000313" key="3">
    <source>
        <dbReference type="Proteomes" id="UP001577267"/>
    </source>
</evidence>
<accession>A0ABV4ZIL5</accession>
<keyword evidence="1" id="KW-1133">Transmembrane helix</keyword>
<sequence>MESNEAMPLPVILMIAGFFTVIVIIAVTVATVSTRNYRPILQETARAERLRPGGLRIQGRVTAWARYRGGTEEAPGMRLRVRFPFHGSPHDAELVVCIDRAFLAGFAPGSSIHLLVDPERPDEVAVDRDTSPVELPRSW</sequence>
<keyword evidence="3" id="KW-1185">Reference proteome</keyword>
<evidence type="ECO:0008006" key="4">
    <source>
        <dbReference type="Google" id="ProtNLM"/>
    </source>
</evidence>
<protein>
    <recommendedName>
        <fullName evidence="4">DUF3592 domain-containing protein</fullName>
    </recommendedName>
</protein>
<feature type="transmembrane region" description="Helical" evidence="1">
    <location>
        <begin position="12"/>
        <end position="32"/>
    </location>
</feature>
<dbReference type="Proteomes" id="UP001577267">
    <property type="component" value="Unassembled WGS sequence"/>
</dbReference>
<organism evidence="2 3">
    <name type="scientific">Streptomyces carpaticus</name>
    <dbReference type="NCBI Taxonomy" id="285558"/>
    <lineage>
        <taxon>Bacteria</taxon>
        <taxon>Bacillati</taxon>
        <taxon>Actinomycetota</taxon>
        <taxon>Actinomycetes</taxon>
        <taxon>Kitasatosporales</taxon>
        <taxon>Streptomycetaceae</taxon>
        <taxon>Streptomyces</taxon>
    </lineage>
</organism>
<name>A0ABV4ZIL5_9ACTN</name>
<evidence type="ECO:0000313" key="2">
    <source>
        <dbReference type="EMBL" id="MFB4193782.1"/>
    </source>
</evidence>
<gene>
    <name evidence="2" type="ORF">ACE11A_05335</name>
</gene>
<dbReference type="EMBL" id="JBHGBT010000003">
    <property type="protein sequence ID" value="MFB4193782.1"/>
    <property type="molecule type" value="Genomic_DNA"/>
</dbReference>
<comment type="caution">
    <text evidence="2">The sequence shown here is derived from an EMBL/GenBank/DDBJ whole genome shotgun (WGS) entry which is preliminary data.</text>
</comment>
<reference evidence="2 3" key="1">
    <citation type="submission" date="2024-09" db="EMBL/GenBank/DDBJ databases">
        <title>Draft genome sequence of multifaceted antimicrobials producing Streptomyces sp. strain FH1.</title>
        <authorList>
            <person name="Hassan F."/>
            <person name="Ali H."/>
            <person name="Hassan N."/>
            <person name="Nawaz A."/>
        </authorList>
    </citation>
    <scope>NUCLEOTIDE SEQUENCE [LARGE SCALE GENOMIC DNA]</scope>
    <source>
        <strain evidence="2 3">FH1</strain>
    </source>
</reference>